<dbReference type="InterPro" id="IPR036979">
    <property type="entry name" value="CM_dom_sf"/>
</dbReference>
<dbReference type="GO" id="GO:0009697">
    <property type="term" value="P:salicylic acid biosynthetic process"/>
    <property type="evidence" value="ECO:0007669"/>
    <property type="project" value="TreeGrafter"/>
</dbReference>
<dbReference type="GO" id="GO:0004106">
    <property type="term" value="F:chorismate mutase activity"/>
    <property type="evidence" value="ECO:0007669"/>
    <property type="project" value="InterPro"/>
</dbReference>
<dbReference type="InterPro" id="IPR002701">
    <property type="entry name" value="CM_II_prokaryot"/>
</dbReference>
<dbReference type="Pfam" id="PF01817">
    <property type="entry name" value="CM_2"/>
    <property type="match status" value="1"/>
</dbReference>
<dbReference type="SUPFAM" id="SSF48600">
    <property type="entry name" value="Chorismate mutase II"/>
    <property type="match status" value="1"/>
</dbReference>
<dbReference type="AlphaFoldDB" id="A0A9W5PKY6"/>
<evidence type="ECO:0000313" key="4">
    <source>
        <dbReference type="Proteomes" id="UP000014018"/>
    </source>
</evidence>
<evidence type="ECO:0000313" key="3">
    <source>
        <dbReference type="EMBL" id="EOO26180.1"/>
    </source>
</evidence>
<dbReference type="InterPro" id="IPR036263">
    <property type="entry name" value="Chorismate_II_sf"/>
</dbReference>
<dbReference type="GO" id="GO:0046417">
    <property type="term" value="P:chorismate metabolic process"/>
    <property type="evidence" value="ECO:0007669"/>
    <property type="project" value="InterPro"/>
</dbReference>
<comment type="caution">
    <text evidence="3">The sequence shown here is derived from an EMBL/GenBank/DDBJ whole genome shotgun (WGS) entry which is preliminary data.</text>
</comment>
<dbReference type="SMART" id="SM00830">
    <property type="entry name" value="CM_2"/>
    <property type="match status" value="1"/>
</dbReference>
<dbReference type="InterPro" id="IPR051331">
    <property type="entry name" value="Chorismate_mutase-related"/>
</dbReference>
<dbReference type="PROSITE" id="PS51168">
    <property type="entry name" value="CHORISMATE_MUT_2"/>
    <property type="match status" value="1"/>
</dbReference>
<dbReference type="EMBL" id="AHFB01000126">
    <property type="protein sequence ID" value="EOO26180.1"/>
    <property type="molecule type" value="Genomic_DNA"/>
</dbReference>
<dbReference type="RefSeq" id="WP_016111963.1">
    <property type="nucleotide sequence ID" value="NZ_KB976193.1"/>
</dbReference>
<organism evidence="3 4">
    <name type="scientific">Bacillus cereus VD133</name>
    <dbReference type="NCBI Taxonomy" id="1053233"/>
    <lineage>
        <taxon>Bacteria</taxon>
        <taxon>Bacillati</taxon>
        <taxon>Bacillota</taxon>
        <taxon>Bacilli</taxon>
        <taxon>Bacillales</taxon>
        <taxon>Bacillaceae</taxon>
        <taxon>Bacillus</taxon>
        <taxon>Bacillus cereus group</taxon>
    </lineage>
</organism>
<dbReference type="Gene3D" id="1.20.59.10">
    <property type="entry name" value="Chorismate mutase"/>
    <property type="match status" value="1"/>
</dbReference>
<proteinExistence type="predicted"/>
<accession>A0A9W5PKY6</accession>
<evidence type="ECO:0000256" key="1">
    <source>
        <dbReference type="ARBA" id="ARBA00023235"/>
    </source>
</evidence>
<dbReference type="PANTHER" id="PTHR38041">
    <property type="entry name" value="CHORISMATE MUTASE"/>
    <property type="match status" value="1"/>
</dbReference>
<keyword evidence="1" id="KW-0413">Isomerase</keyword>
<reference evidence="3 4" key="1">
    <citation type="submission" date="2012-12" db="EMBL/GenBank/DDBJ databases">
        <title>The Genome Sequence of Bacillus cereus VD133.</title>
        <authorList>
            <consortium name="The Broad Institute Genome Sequencing Platform"/>
            <consortium name="The Broad Institute Genome Sequencing Center for Infectious Disease"/>
            <person name="Feldgarden M."/>
            <person name="Van der Auwera G.A."/>
            <person name="Mahillon J."/>
            <person name="Duprez V."/>
            <person name="Timmery S."/>
            <person name="Mattelet C."/>
            <person name="Dierick K."/>
            <person name="Sun M."/>
            <person name="Yu Z."/>
            <person name="Zhu L."/>
            <person name="Hu X."/>
            <person name="Shank E.B."/>
            <person name="Swiecicka I."/>
            <person name="Hansen B.M."/>
            <person name="Andrup L."/>
            <person name="Walker B."/>
            <person name="Young S.K."/>
            <person name="Zeng Q."/>
            <person name="Gargeya S."/>
            <person name="Fitzgerald M."/>
            <person name="Haas B."/>
            <person name="Abouelleil A."/>
            <person name="Alvarado L."/>
            <person name="Arachchi H.M."/>
            <person name="Berlin A.M."/>
            <person name="Chapman S.B."/>
            <person name="Dewar J."/>
            <person name="Goldberg J."/>
            <person name="Griggs A."/>
            <person name="Gujja S."/>
            <person name="Hansen M."/>
            <person name="Howarth C."/>
            <person name="Imamovic A."/>
            <person name="Larimer J."/>
            <person name="McCowan C."/>
            <person name="Murphy C."/>
            <person name="Neiman D."/>
            <person name="Pearson M."/>
            <person name="Priest M."/>
            <person name="Roberts A."/>
            <person name="Saif S."/>
            <person name="Shea T."/>
            <person name="Sisk P."/>
            <person name="Sykes S."/>
            <person name="Wortman J."/>
            <person name="Nusbaum C."/>
            <person name="Birren B."/>
        </authorList>
    </citation>
    <scope>NUCLEOTIDE SEQUENCE [LARGE SCALE GENOMIC DNA]</scope>
    <source>
        <strain evidence="3 4">VD133</strain>
    </source>
</reference>
<dbReference type="Proteomes" id="UP000014018">
    <property type="component" value="Unassembled WGS sequence"/>
</dbReference>
<protein>
    <submittedName>
        <fullName evidence="3">Chorismate mutase</fullName>
    </submittedName>
</protein>
<evidence type="ECO:0000259" key="2">
    <source>
        <dbReference type="PROSITE" id="PS51168"/>
    </source>
</evidence>
<sequence>MDNLQVLRKKVTELDKKILHILNKRGQLVQKIGAEKNKLDLKICDLEREKELLAELKLSNEGPYSSQMIEGIFENIFKCSKELQMRHDTTY</sequence>
<feature type="domain" description="Chorismate mutase" evidence="2">
    <location>
        <begin position="1"/>
        <end position="88"/>
    </location>
</feature>
<name>A0A9W5PKY6_BACCE</name>
<gene>
    <name evidence="3" type="ORF">IIU_06022</name>
</gene>
<dbReference type="PANTHER" id="PTHR38041:SF1">
    <property type="entry name" value="CHORISMATE MUTASE"/>
    <property type="match status" value="1"/>
</dbReference>